<dbReference type="PROSITE" id="PS00383">
    <property type="entry name" value="TYR_PHOSPHATASE_1"/>
    <property type="match status" value="1"/>
</dbReference>
<dbReference type="AlphaFoldDB" id="A0A0R2DUS6"/>
<dbReference type="Proteomes" id="UP000051378">
    <property type="component" value="Unassembled WGS sequence"/>
</dbReference>
<dbReference type="PANTHER" id="PTHR31126:SF1">
    <property type="entry name" value="TYROSINE SPECIFIC PROTEIN PHOSPHATASES DOMAIN-CONTAINING PROTEIN"/>
    <property type="match status" value="1"/>
</dbReference>
<dbReference type="InterPro" id="IPR029021">
    <property type="entry name" value="Prot-tyrosine_phosphatase-like"/>
</dbReference>
<dbReference type="Pfam" id="PF13350">
    <property type="entry name" value="Y_phosphatase3"/>
    <property type="match status" value="1"/>
</dbReference>
<dbReference type="InterPro" id="IPR016130">
    <property type="entry name" value="Tyr_Pase_AS"/>
</dbReference>
<dbReference type="Gene3D" id="3.90.190.10">
    <property type="entry name" value="Protein tyrosine phosphatase superfamily"/>
    <property type="match status" value="1"/>
</dbReference>
<accession>A0A0R2DUS6</accession>
<sequence length="258" mass="29315">MIGVKNGSNFRELTGYKNKDGLTIKPNKLLRSGHLGDLSDADIQVLKDHGLTYDMDFRSQEEIKAVPDRVPEGAQYVWNPVFSQDLTDNSKSATELADETTDDPKFGFNRMIYAYHDIILGEKAQKAYRKFFDYLLKNDQDNEALLFHCTAGKDRTGMAGVFLMHALGMNYETIKEDYLLTNQASKPYIDNRLGLVEEKGGDPVTYQAVKDLVSVQEGYINYALELMDKDFGGIDNYLKDILGVTDDKIKKLREIYLH</sequence>
<organism evidence="2 3">
    <name type="scientific">Holzapfeliella floricola DSM 23037 = JCM 16512</name>
    <dbReference type="NCBI Taxonomy" id="1423744"/>
    <lineage>
        <taxon>Bacteria</taxon>
        <taxon>Bacillati</taxon>
        <taxon>Bacillota</taxon>
        <taxon>Bacilli</taxon>
        <taxon>Lactobacillales</taxon>
        <taxon>Lactobacillaceae</taxon>
        <taxon>Holzapfeliella</taxon>
    </lineage>
</organism>
<dbReference type="STRING" id="1423744.FC86_GL001083"/>
<evidence type="ECO:0000256" key="1">
    <source>
        <dbReference type="ARBA" id="ARBA00009580"/>
    </source>
</evidence>
<gene>
    <name evidence="2" type="ORF">FC86_GL001083</name>
</gene>
<dbReference type="PATRIC" id="fig|1423744.4.peg.1111"/>
<evidence type="ECO:0000313" key="3">
    <source>
        <dbReference type="Proteomes" id="UP000051378"/>
    </source>
</evidence>
<dbReference type="PANTHER" id="PTHR31126">
    <property type="entry name" value="TYROSINE-PROTEIN PHOSPHATASE"/>
    <property type="match status" value="1"/>
</dbReference>
<reference evidence="2 3" key="1">
    <citation type="journal article" date="2015" name="Genome Announc.">
        <title>Expanding the biotechnology potential of lactobacilli through comparative genomics of 213 strains and associated genera.</title>
        <authorList>
            <person name="Sun Z."/>
            <person name="Harris H.M."/>
            <person name="McCann A."/>
            <person name="Guo C."/>
            <person name="Argimon S."/>
            <person name="Zhang W."/>
            <person name="Yang X."/>
            <person name="Jeffery I.B."/>
            <person name="Cooney J.C."/>
            <person name="Kagawa T.F."/>
            <person name="Liu W."/>
            <person name="Song Y."/>
            <person name="Salvetti E."/>
            <person name="Wrobel A."/>
            <person name="Rasinkangas P."/>
            <person name="Parkhill J."/>
            <person name="Rea M.C."/>
            <person name="O'Sullivan O."/>
            <person name="Ritari J."/>
            <person name="Douillard F.P."/>
            <person name="Paul Ross R."/>
            <person name="Yang R."/>
            <person name="Briner A.E."/>
            <person name="Felis G.E."/>
            <person name="de Vos W.M."/>
            <person name="Barrangou R."/>
            <person name="Klaenhammer T.R."/>
            <person name="Caufield P.W."/>
            <person name="Cui Y."/>
            <person name="Zhang H."/>
            <person name="O'Toole P.W."/>
        </authorList>
    </citation>
    <scope>NUCLEOTIDE SEQUENCE [LARGE SCALE GENOMIC DNA]</scope>
    <source>
        <strain evidence="2 3">DSM 23037</strain>
    </source>
</reference>
<dbReference type="InterPro" id="IPR026893">
    <property type="entry name" value="Tyr/Ser_Pase_IphP-type"/>
</dbReference>
<name>A0A0R2DUS6_9LACO</name>
<evidence type="ECO:0000313" key="2">
    <source>
        <dbReference type="EMBL" id="KRN04727.1"/>
    </source>
</evidence>
<dbReference type="SUPFAM" id="SSF52799">
    <property type="entry name" value="(Phosphotyrosine protein) phosphatases II"/>
    <property type="match status" value="1"/>
</dbReference>
<comment type="similarity">
    <text evidence="1">Belongs to the protein-tyrosine phosphatase family.</text>
</comment>
<dbReference type="EMBL" id="AYZL01000006">
    <property type="protein sequence ID" value="KRN04727.1"/>
    <property type="molecule type" value="Genomic_DNA"/>
</dbReference>
<comment type="caution">
    <text evidence="2">The sequence shown here is derived from an EMBL/GenBank/DDBJ whole genome shotgun (WGS) entry which is preliminary data.</text>
</comment>
<keyword evidence="3" id="KW-1185">Reference proteome</keyword>
<protein>
    <submittedName>
        <fullName evidence="2">Protein tyrosine phosphatase</fullName>
    </submittedName>
</protein>
<proteinExistence type="inferred from homology"/>
<dbReference type="GO" id="GO:0004721">
    <property type="term" value="F:phosphoprotein phosphatase activity"/>
    <property type="evidence" value="ECO:0007669"/>
    <property type="project" value="InterPro"/>
</dbReference>